<proteinExistence type="predicted"/>
<evidence type="ECO:0008006" key="4">
    <source>
        <dbReference type="Google" id="ProtNLM"/>
    </source>
</evidence>
<dbReference type="Proteomes" id="UP000552045">
    <property type="component" value="Unassembled WGS sequence"/>
</dbReference>
<name>A0A7Y9ESQ0_9MICO</name>
<evidence type="ECO:0000256" key="1">
    <source>
        <dbReference type="SAM" id="Phobius"/>
    </source>
</evidence>
<evidence type="ECO:0000313" key="2">
    <source>
        <dbReference type="EMBL" id="NYD53232.1"/>
    </source>
</evidence>
<accession>A0A7Y9ESQ0</accession>
<organism evidence="2 3">
    <name type="scientific">Microbacterium pseudoresistens</name>
    <dbReference type="NCBI Taxonomy" id="640634"/>
    <lineage>
        <taxon>Bacteria</taxon>
        <taxon>Bacillati</taxon>
        <taxon>Actinomycetota</taxon>
        <taxon>Actinomycetes</taxon>
        <taxon>Micrococcales</taxon>
        <taxon>Microbacteriaceae</taxon>
        <taxon>Microbacterium</taxon>
    </lineage>
</organism>
<dbReference type="AlphaFoldDB" id="A0A7Y9ESQ0"/>
<reference evidence="2 3" key="1">
    <citation type="submission" date="2020-07" db="EMBL/GenBank/DDBJ databases">
        <title>Sequencing the genomes of 1000 actinobacteria strains.</title>
        <authorList>
            <person name="Klenk H.-P."/>
        </authorList>
    </citation>
    <scope>NUCLEOTIDE SEQUENCE [LARGE SCALE GENOMIC DNA]</scope>
    <source>
        <strain evidence="2 3">DSM 22185</strain>
    </source>
</reference>
<keyword evidence="1" id="KW-0812">Transmembrane</keyword>
<evidence type="ECO:0000313" key="3">
    <source>
        <dbReference type="Proteomes" id="UP000552045"/>
    </source>
</evidence>
<comment type="caution">
    <text evidence="2">The sequence shown here is derived from an EMBL/GenBank/DDBJ whole genome shotgun (WGS) entry which is preliminary data.</text>
</comment>
<gene>
    <name evidence="2" type="ORF">BKA02_000287</name>
</gene>
<protein>
    <recommendedName>
        <fullName evidence="4">Sulfate permease</fullName>
    </recommendedName>
</protein>
<dbReference type="RefSeq" id="WP_179430606.1">
    <property type="nucleotide sequence ID" value="NZ_BAABLC010000003.1"/>
</dbReference>
<feature type="transmembrane region" description="Helical" evidence="1">
    <location>
        <begin position="68"/>
        <end position="89"/>
    </location>
</feature>
<sequence>MFLIALAMRPAAAVFYWCQRWLPSNRLVTLLRTRRGYRWGLPAVLLGALYFLAGIGCYGAVRLGHTEWFYLGMLICWWTALKLVVHGLAATLRLLIARSHENLAVRAAIRNERRTALAEGRTASTHTAAERRRITRNMRHTLLIP</sequence>
<keyword evidence="1" id="KW-0472">Membrane</keyword>
<keyword evidence="3" id="KW-1185">Reference proteome</keyword>
<dbReference type="EMBL" id="JACCBH010000001">
    <property type="protein sequence ID" value="NYD53232.1"/>
    <property type="molecule type" value="Genomic_DNA"/>
</dbReference>
<feature type="transmembrane region" description="Helical" evidence="1">
    <location>
        <begin position="37"/>
        <end position="61"/>
    </location>
</feature>
<keyword evidence="1" id="KW-1133">Transmembrane helix</keyword>